<proteinExistence type="predicted"/>
<organism evidence="1">
    <name type="scientific">Arundo donax</name>
    <name type="common">Giant reed</name>
    <name type="synonym">Donax arundinaceus</name>
    <dbReference type="NCBI Taxonomy" id="35708"/>
    <lineage>
        <taxon>Eukaryota</taxon>
        <taxon>Viridiplantae</taxon>
        <taxon>Streptophyta</taxon>
        <taxon>Embryophyta</taxon>
        <taxon>Tracheophyta</taxon>
        <taxon>Spermatophyta</taxon>
        <taxon>Magnoliopsida</taxon>
        <taxon>Liliopsida</taxon>
        <taxon>Poales</taxon>
        <taxon>Poaceae</taxon>
        <taxon>PACMAD clade</taxon>
        <taxon>Arundinoideae</taxon>
        <taxon>Arundineae</taxon>
        <taxon>Arundo</taxon>
    </lineage>
</organism>
<name>A0A0A9CYD4_ARUDO</name>
<protein>
    <submittedName>
        <fullName evidence="1">Uncharacterized protein</fullName>
    </submittedName>
</protein>
<evidence type="ECO:0000313" key="1">
    <source>
        <dbReference type="EMBL" id="JAD76492.1"/>
    </source>
</evidence>
<dbReference type="AlphaFoldDB" id="A0A0A9CYD4"/>
<reference evidence="1" key="2">
    <citation type="journal article" date="2015" name="Data Brief">
        <title>Shoot transcriptome of the giant reed, Arundo donax.</title>
        <authorList>
            <person name="Barrero R.A."/>
            <person name="Guerrero F.D."/>
            <person name="Moolhuijzen P."/>
            <person name="Goolsby J.A."/>
            <person name="Tidwell J."/>
            <person name="Bellgard S.E."/>
            <person name="Bellgard M.I."/>
        </authorList>
    </citation>
    <scope>NUCLEOTIDE SEQUENCE</scope>
    <source>
        <tissue evidence="1">Shoot tissue taken approximately 20 cm above the soil surface</tissue>
    </source>
</reference>
<dbReference type="EMBL" id="GBRH01221403">
    <property type="protein sequence ID" value="JAD76492.1"/>
    <property type="molecule type" value="Transcribed_RNA"/>
</dbReference>
<accession>A0A0A9CYD4</accession>
<reference evidence="1" key="1">
    <citation type="submission" date="2014-09" db="EMBL/GenBank/DDBJ databases">
        <authorList>
            <person name="Magalhaes I.L.F."/>
            <person name="Oliveira U."/>
            <person name="Santos F.R."/>
            <person name="Vidigal T.H.D.A."/>
            <person name="Brescovit A.D."/>
            <person name="Santos A.J."/>
        </authorList>
    </citation>
    <scope>NUCLEOTIDE SEQUENCE</scope>
    <source>
        <tissue evidence="1">Shoot tissue taken approximately 20 cm above the soil surface</tissue>
    </source>
</reference>
<sequence length="55" mass="6149">MKVCLQILVVDLFSSLLCQYSVKCFVTVQTHGSSFQTNLIHITRIKSTIVYTSPG</sequence>